<keyword evidence="2" id="KW-0472">Membrane</keyword>
<evidence type="ECO:0000313" key="5">
    <source>
        <dbReference type="Proteomes" id="UP000683360"/>
    </source>
</evidence>
<feature type="compositionally biased region" description="Polar residues" evidence="1">
    <location>
        <begin position="530"/>
        <end position="539"/>
    </location>
</feature>
<dbReference type="Proteomes" id="UP000683360">
    <property type="component" value="Unassembled WGS sequence"/>
</dbReference>
<evidence type="ECO:0000313" key="4">
    <source>
        <dbReference type="EMBL" id="CAG2227043.1"/>
    </source>
</evidence>
<dbReference type="EMBL" id="CAJPWZ010001948">
    <property type="protein sequence ID" value="CAG2227043.1"/>
    <property type="molecule type" value="Genomic_DNA"/>
</dbReference>
<name>A0A8S3T5F0_MYTED</name>
<dbReference type="AlphaFoldDB" id="A0A8S3T5F0"/>
<organism evidence="4 5">
    <name type="scientific">Mytilus edulis</name>
    <name type="common">Blue mussel</name>
    <dbReference type="NCBI Taxonomy" id="6550"/>
    <lineage>
        <taxon>Eukaryota</taxon>
        <taxon>Metazoa</taxon>
        <taxon>Spiralia</taxon>
        <taxon>Lophotrochozoa</taxon>
        <taxon>Mollusca</taxon>
        <taxon>Bivalvia</taxon>
        <taxon>Autobranchia</taxon>
        <taxon>Pteriomorphia</taxon>
        <taxon>Mytilida</taxon>
        <taxon>Mytiloidea</taxon>
        <taxon>Mytilidae</taxon>
        <taxon>Mytilinae</taxon>
        <taxon>Mytilus</taxon>
    </lineage>
</organism>
<accession>A0A8S3T5F0</accession>
<feature type="signal peptide" evidence="3">
    <location>
        <begin position="1"/>
        <end position="18"/>
    </location>
</feature>
<gene>
    <name evidence="4" type="ORF">MEDL_40031</name>
</gene>
<feature type="region of interest" description="Disordered" evidence="1">
    <location>
        <begin position="589"/>
        <end position="608"/>
    </location>
</feature>
<feature type="compositionally biased region" description="Polar residues" evidence="1">
    <location>
        <begin position="598"/>
        <end position="607"/>
    </location>
</feature>
<proteinExistence type="predicted"/>
<reference evidence="4" key="1">
    <citation type="submission" date="2021-03" db="EMBL/GenBank/DDBJ databases">
        <authorList>
            <person name="Bekaert M."/>
        </authorList>
    </citation>
    <scope>NUCLEOTIDE SEQUENCE</scope>
</reference>
<keyword evidence="5" id="KW-1185">Reference proteome</keyword>
<dbReference type="OrthoDB" id="6100341at2759"/>
<feature type="region of interest" description="Disordered" evidence="1">
    <location>
        <begin position="679"/>
        <end position="708"/>
    </location>
</feature>
<sequence length="1156" mass="129517">MRFINCVVLLNYLVSVSPCTFPSYMTGTWSDSKFYDVQFSGGTHMYLSGYDISRAGTSTNLTCYMAEDNKYVVRTTESVTAEISGVSGQYYYYLCMEITQITDYSFYYYLQSGEDTNNERTIAVIDHTSDNSISTFCQTPISLHQFHIMVKNGHELEALQTCSSPMLGAFQFELSSTDFCTSETNSGNWAYDSGDETFSSLNITYSTTSCDVKVGHSENSNVGCLLCIQTSNTYITSIINLDTNINNQLYYKFTCMVIKDHDGNVTISQRARVCHKDQTADTMPDITPAYPVTIPVVGAVLNLAPNGDSTSIPIEANCFPQQESTSSSPAAESSSNTVVIAIVLVVILLLVIVGIVAFIYWWKKVKGRVRVKNQALPRKRRFIFDIRSALTTGMGSSRKREKSFVQQNGSDILIVHKSVEDKLMAGETETYKCEMSPVSARSGSHCDEKNNGSNGTLLSTVKKGSSFLQQGNETERSDNSEITSISVVQISENSSPEVIENMKSSNDNNLQTTMVEPIISLAQQKDTDEGGNNFQNTKTSEVKTSENISPTPELQRLSTQDQIKNVNSSIDKDDTLTTTMVEQILPFSQEHDKKGSENSKNINTSVEKTSEKILPAPELQRLPTQDQIINAKSSNDNNDTLPTTVVEPILHFLQQEHDEKGSDNLKNGSESVEMTFENISPTPELNKLPTQNQKGNVKNSNDNSDTLPTTVVEPILYFSQQGHDDRRSEKSKNISISEEMTFENISPIPELKKLPTQNQKENVKSSNNYSDTFPTTMVEQTVPFSQQGGEKGNNISESNTTSVVQTFENTLTSPELQGIRTPDQIQNTKHSNEHSNNLHTTMVEQLVPFTKQRNKEGDDNFQNIVEISSKDLTFENTLQAPTQDQIKHVKSSDTTINIPFCNSIDAKNNQSKNIDEEVVTKRYTELMTNEPQNPFVTEKLNPRDSNNGNERLRDIEHRGMLFDQRLTNSAEKANIEVYVKETSINKKQPQHIDSKTIDMNRDYSDSNDCGGIASSNQPTLTLVKDKNNHKNDDLTTIHQNVSKIHKELSQQSTVDSNSDQTVTAYGNDVKDRRNQKAESNGVLSFRTETMRKTGDYIWNIETKPHFIKSTISLDQTQEVKKSSIANQSLQNQKKKKIRKELLKKKSPYNSITFVRK</sequence>
<feature type="chain" id="PRO_5035760738" evidence="3">
    <location>
        <begin position="19"/>
        <end position="1156"/>
    </location>
</feature>
<keyword evidence="3" id="KW-0732">Signal</keyword>
<comment type="caution">
    <text evidence="4">The sequence shown here is derived from an EMBL/GenBank/DDBJ whole genome shotgun (WGS) entry which is preliminary data.</text>
</comment>
<protein>
    <submittedName>
        <fullName evidence="4">Uncharacterized protein</fullName>
    </submittedName>
</protein>
<evidence type="ECO:0000256" key="1">
    <source>
        <dbReference type="SAM" id="MobiDB-lite"/>
    </source>
</evidence>
<evidence type="ECO:0000256" key="2">
    <source>
        <dbReference type="SAM" id="Phobius"/>
    </source>
</evidence>
<feature type="compositionally biased region" description="Polar residues" evidence="1">
    <location>
        <begin position="545"/>
        <end position="561"/>
    </location>
</feature>
<evidence type="ECO:0000256" key="3">
    <source>
        <dbReference type="SAM" id="SignalP"/>
    </source>
</evidence>
<keyword evidence="2" id="KW-0812">Transmembrane</keyword>
<feature type="region of interest" description="Disordered" evidence="1">
    <location>
        <begin position="525"/>
        <end position="561"/>
    </location>
</feature>
<keyword evidence="2" id="KW-1133">Transmembrane helix</keyword>
<feature type="transmembrane region" description="Helical" evidence="2">
    <location>
        <begin position="338"/>
        <end position="362"/>
    </location>
</feature>